<keyword evidence="1" id="KW-0812">Transmembrane</keyword>
<gene>
    <name evidence="2" type="ORF">CYCCA115_LOCUS17903</name>
</gene>
<accession>A0AAD2JKM5</accession>
<comment type="caution">
    <text evidence="2">The sequence shown here is derived from an EMBL/GenBank/DDBJ whole genome shotgun (WGS) entry which is preliminary data.</text>
</comment>
<keyword evidence="3" id="KW-1185">Reference proteome</keyword>
<keyword evidence="1" id="KW-1133">Transmembrane helix</keyword>
<proteinExistence type="predicted"/>
<keyword evidence="1" id="KW-0472">Membrane</keyword>
<dbReference type="EMBL" id="CAKOGP040002003">
    <property type="protein sequence ID" value="CAJ1959482.1"/>
    <property type="molecule type" value="Genomic_DNA"/>
</dbReference>
<dbReference type="PANTHER" id="PTHR31485">
    <property type="entry name" value="PEPTIDYL SERINE ALPHA-GALACTOSYLTRANSFERASE"/>
    <property type="match status" value="1"/>
</dbReference>
<dbReference type="GO" id="GO:0016757">
    <property type="term" value="F:glycosyltransferase activity"/>
    <property type="evidence" value="ECO:0007669"/>
    <property type="project" value="InterPro"/>
</dbReference>
<organism evidence="2 3">
    <name type="scientific">Cylindrotheca closterium</name>
    <dbReference type="NCBI Taxonomy" id="2856"/>
    <lineage>
        <taxon>Eukaryota</taxon>
        <taxon>Sar</taxon>
        <taxon>Stramenopiles</taxon>
        <taxon>Ochrophyta</taxon>
        <taxon>Bacillariophyta</taxon>
        <taxon>Bacillariophyceae</taxon>
        <taxon>Bacillariophycidae</taxon>
        <taxon>Bacillariales</taxon>
        <taxon>Bacillariaceae</taxon>
        <taxon>Cylindrotheca</taxon>
    </lineage>
</organism>
<dbReference type="Proteomes" id="UP001295423">
    <property type="component" value="Unassembled WGS sequence"/>
</dbReference>
<evidence type="ECO:0000313" key="2">
    <source>
        <dbReference type="EMBL" id="CAJ1959482.1"/>
    </source>
</evidence>
<feature type="transmembrane region" description="Helical" evidence="1">
    <location>
        <begin position="21"/>
        <end position="40"/>
    </location>
</feature>
<protein>
    <submittedName>
        <fullName evidence="2">Uncharacterized protein</fullName>
    </submittedName>
</protein>
<dbReference type="InterPro" id="IPR044845">
    <property type="entry name" value="HPAT/SRGT1-like"/>
</dbReference>
<evidence type="ECO:0000313" key="3">
    <source>
        <dbReference type="Proteomes" id="UP001295423"/>
    </source>
</evidence>
<evidence type="ECO:0000256" key="1">
    <source>
        <dbReference type="SAM" id="Phobius"/>
    </source>
</evidence>
<name>A0AAD2JKM5_9STRA</name>
<dbReference type="AlphaFoldDB" id="A0AAD2JKM5"/>
<reference evidence="2" key="1">
    <citation type="submission" date="2023-08" db="EMBL/GenBank/DDBJ databases">
        <authorList>
            <person name="Audoor S."/>
            <person name="Bilcke G."/>
        </authorList>
    </citation>
    <scope>NUCLEOTIDE SEQUENCE</scope>
</reference>
<sequence length="476" mass="55190">MVVLTNQKTLVRTDRIILQRLFIASAVVALSVFTIPLDLIESEEDLKHNPKFLRNSQPTSGSQWASKQNIVPYESKYHVVFSTGCSNFQDWQSYVFFYHVLQSGQEGHVTRIVSGCNESQKQELEGIFETEVASLAPGRFHLHHTPDYSRIKQRASYVYFNKPYGMRHWMEHVLGYPDPSEEQDDDIIMLLDPDQIIKRPFTAEFKREAEDWKTEPESLRVDHGSPFAQVYGFGLRWKTQIDLAYVFQNLSTPITSMTKSELEDYYHAMGPPFIATAKDMYSIVKVWSDVVPRVHDQFPQLLAEMYGYNLAAAHLGLRHMLAKSFMLSSVMTYRIEAWEKILDPLPTERICDKNLPQESYPHVLHFCQRYGVGKWFFNKKILPKTLLSCDGPLLQEPPYNLVDLYSSAIYPGVLNVIPLPMSRRRHESFMLCNVIRDLNLALVHYKQQHCASANYEYNLTFFENMTWVDNTTLVTT</sequence>
<dbReference type="PANTHER" id="PTHR31485:SF7">
    <property type="entry name" value="PEPTIDYL SERINE ALPHA-GALACTOSYLTRANSFERASE"/>
    <property type="match status" value="1"/>
</dbReference>